<evidence type="ECO:0000313" key="3">
    <source>
        <dbReference type="Proteomes" id="UP000294856"/>
    </source>
</evidence>
<dbReference type="EMBL" id="SMFR01000003">
    <property type="protein sequence ID" value="TCJ95415.1"/>
    <property type="molecule type" value="Genomic_DNA"/>
</dbReference>
<proteinExistence type="predicted"/>
<sequence length="173" mass="18449">MAILGAMSDSVSPENPYGTPTTTGPEPIRSFQSTLNTVVRGLLKVPILSGIVGKRLATLHVVGRKSGAVYDIPVAYTTHGGDLLIGTALRPWVKNLQGGAQVRLSRGGAPETFTATVYTDEQQVLELYAVIARDNKQNAKFNGIGYLPDGEPSKADIYQTWQQGGVVIGLTPR</sequence>
<dbReference type="Proteomes" id="UP000294856">
    <property type="component" value="Unassembled WGS sequence"/>
</dbReference>
<name>A0A4V2PAY7_9NOCA</name>
<evidence type="ECO:0000256" key="1">
    <source>
        <dbReference type="SAM" id="MobiDB-lite"/>
    </source>
</evidence>
<comment type="caution">
    <text evidence="2">The sequence shown here is derived from an EMBL/GenBank/DDBJ whole genome shotgun (WGS) entry which is preliminary data.</text>
</comment>
<dbReference type="Gene3D" id="2.30.110.10">
    <property type="entry name" value="Electron Transport, Fmn-binding Protein, Chain A"/>
    <property type="match status" value="1"/>
</dbReference>
<protein>
    <submittedName>
        <fullName evidence="2">Uncharacterized protein DUF385</fullName>
    </submittedName>
</protein>
<feature type="compositionally biased region" description="Low complexity" evidence="1">
    <location>
        <begin position="13"/>
        <end position="26"/>
    </location>
</feature>
<organism evidence="2 3">
    <name type="scientific">Nocardia alba</name>
    <dbReference type="NCBI Taxonomy" id="225051"/>
    <lineage>
        <taxon>Bacteria</taxon>
        <taxon>Bacillati</taxon>
        <taxon>Actinomycetota</taxon>
        <taxon>Actinomycetes</taxon>
        <taxon>Mycobacteriales</taxon>
        <taxon>Nocardiaceae</taxon>
        <taxon>Nocardia</taxon>
    </lineage>
</organism>
<reference evidence="2 3" key="1">
    <citation type="submission" date="2019-03" db="EMBL/GenBank/DDBJ databases">
        <title>Genomic Encyclopedia of Type Strains, Phase IV (KMG-IV): sequencing the most valuable type-strain genomes for metagenomic binning, comparative biology and taxonomic classification.</title>
        <authorList>
            <person name="Goeker M."/>
        </authorList>
    </citation>
    <scope>NUCLEOTIDE SEQUENCE [LARGE SCALE GENOMIC DNA]</scope>
    <source>
        <strain evidence="2 3">DSM 44684</strain>
    </source>
</reference>
<accession>A0A4V2PAY7</accession>
<keyword evidence="3" id="KW-1185">Reference proteome</keyword>
<feature type="region of interest" description="Disordered" evidence="1">
    <location>
        <begin position="1"/>
        <end position="26"/>
    </location>
</feature>
<dbReference type="AlphaFoldDB" id="A0A4V2PAY7"/>
<dbReference type="InterPro" id="IPR004378">
    <property type="entry name" value="F420H2_quin_Rdtase"/>
</dbReference>
<gene>
    <name evidence="2" type="ORF">DFR71_4330</name>
</gene>
<dbReference type="GO" id="GO:0016491">
    <property type="term" value="F:oxidoreductase activity"/>
    <property type="evidence" value="ECO:0007669"/>
    <property type="project" value="InterPro"/>
</dbReference>
<dbReference type="Pfam" id="PF04075">
    <property type="entry name" value="F420H2_quin_red"/>
    <property type="match status" value="1"/>
</dbReference>
<dbReference type="InterPro" id="IPR012349">
    <property type="entry name" value="Split_barrel_FMN-bd"/>
</dbReference>
<evidence type="ECO:0000313" key="2">
    <source>
        <dbReference type="EMBL" id="TCJ95415.1"/>
    </source>
</evidence>